<evidence type="ECO:0000313" key="5">
    <source>
        <dbReference type="EMBL" id="KUM90830.1"/>
    </source>
</evidence>
<comment type="similarity">
    <text evidence="1">Belongs to the ATP-dependent AMP-binding enzyme family.</text>
</comment>
<proteinExistence type="inferred from homology"/>
<dbReference type="InterPro" id="IPR042099">
    <property type="entry name" value="ANL_N_sf"/>
</dbReference>
<dbReference type="AlphaFoldDB" id="A0A117PTI4"/>
<dbReference type="Proteomes" id="UP000053039">
    <property type="component" value="Unassembled WGS sequence"/>
</dbReference>
<dbReference type="GO" id="GO:0031956">
    <property type="term" value="F:medium-chain fatty acid-CoA ligase activity"/>
    <property type="evidence" value="ECO:0007669"/>
    <property type="project" value="TreeGrafter"/>
</dbReference>
<dbReference type="EMBL" id="LMWM01000003">
    <property type="protein sequence ID" value="KUM90830.1"/>
    <property type="molecule type" value="Genomic_DNA"/>
</dbReference>
<dbReference type="Gene3D" id="3.30.300.30">
    <property type="match status" value="1"/>
</dbReference>
<feature type="compositionally biased region" description="Low complexity" evidence="2">
    <location>
        <begin position="128"/>
        <end position="141"/>
    </location>
</feature>
<dbReference type="SUPFAM" id="SSF56801">
    <property type="entry name" value="Acetyl-CoA synthetase-like"/>
    <property type="match status" value="1"/>
</dbReference>
<dbReference type="OrthoDB" id="7055148at2"/>
<dbReference type="PROSITE" id="PS00455">
    <property type="entry name" value="AMP_BINDING"/>
    <property type="match status" value="1"/>
</dbReference>
<accession>A0A117PTI4</accession>
<sequence length="481" mass="52437">MRDELVRRFEDFGTRTALFDRGTAVTYAELLKRIRDTRERLALHGVKPRETVVVHGDYSTDSVATLFALFLDRNVVVPVVTLTDTTLDTLTEHCRPSHLVGTTEAGVEIRDLAQPTAASTGQSGGAGPAQAAAPDAAEGAGTVHARLGDPGAAGLVLLSSGSTGAPKVILHSLDVLVGEKLQKRPRRRPNALNILMVLMFDHIGGINSLLSTLLVGGTAVLPRHRTPDEICALIERHRILVLPTSPTYLNLIMVGGYHRTYDLSSLRLITYGTEPMSDELLDRVHRTFPGVRLLQTFGTSETGIATTTSESSSSTYFKISDAGVEYRIVDGELQLRSRTQFLGYLNYDDDSLTEDRWFRTGDLVEEAADGYLRIKGRAKEVINVGGEKLLPLELESVLMGSPLVEDCVVYGRPNAITGQAVCVDIKPSGELTRAALRKHVTEFLAGRVEPFKVPSKINVVDTIAMSDRLKKLRSRPGADEE</sequence>
<evidence type="ECO:0000259" key="3">
    <source>
        <dbReference type="Pfam" id="PF00501"/>
    </source>
</evidence>
<dbReference type="PANTHER" id="PTHR43201">
    <property type="entry name" value="ACYL-COA SYNTHETASE"/>
    <property type="match status" value="1"/>
</dbReference>
<dbReference type="CDD" id="cd04433">
    <property type="entry name" value="AFD_class_I"/>
    <property type="match status" value="1"/>
</dbReference>
<feature type="domain" description="AMP-dependent synthetase/ligase" evidence="3">
    <location>
        <begin position="9"/>
        <end position="333"/>
    </location>
</feature>
<dbReference type="RefSeq" id="WP_062229572.1">
    <property type="nucleotide sequence ID" value="NZ_JBIBHV010000007.1"/>
</dbReference>
<dbReference type="InterPro" id="IPR045851">
    <property type="entry name" value="AMP-bd_C_sf"/>
</dbReference>
<organism evidence="5 6">
    <name type="scientific">Streptomyces pseudovenezuelae</name>
    <dbReference type="NCBI Taxonomy" id="67350"/>
    <lineage>
        <taxon>Bacteria</taxon>
        <taxon>Bacillati</taxon>
        <taxon>Actinomycetota</taxon>
        <taxon>Actinomycetes</taxon>
        <taxon>Kitasatosporales</taxon>
        <taxon>Streptomycetaceae</taxon>
        <taxon>Streptomyces</taxon>
        <taxon>Streptomyces aurantiacus group</taxon>
    </lineage>
</organism>
<dbReference type="InterPro" id="IPR000873">
    <property type="entry name" value="AMP-dep_synth/lig_dom"/>
</dbReference>
<comment type="caution">
    <text evidence="5">The sequence shown here is derived from an EMBL/GenBank/DDBJ whole genome shotgun (WGS) entry which is preliminary data.</text>
</comment>
<reference evidence="5 6" key="1">
    <citation type="submission" date="2015-10" db="EMBL/GenBank/DDBJ databases">
        <title>Draft genome sequence of Streptomyces pseudovenezuelae DSM 40212, type strain for the species Streptomyces pseudovenezuelae.</title>
        <authorList>
            <person name="Ruckert C."/>
            <person name="Winkler A."/>
            <person name="Kalinowski J."/>
            <person name="Kampfer P."/>
            <person name="Glaeser S."/>
        </authorList>
    </citation>
    <scope>NUCLEOTIDE SEQUENCE [LARGE SCALE GENOMIC DNA]</scope>
    <source>
        <strain evidence="5 6">DSM 40212</strain>
    </source>
</reference>
<dbReference type="InterPro" id="IPR020845">
    <property type="entry name" value="AMP-binding_CS"/>
</dbReference>
<dbReference type="GO" id="GO:0006631">
    <property type="term" value="P:fatty acid metabolic process"/>
    <property type="evidence" value="ECO:0007669"/>
    <property type="project" value="TreeGrafter"/>
</dbReference>
<name>A0A117PTI4_9ACTN</name>
<dbReference type="Pfam" id="PF00501">
    <property type="entry name" value="AMP-binding"/>
    <property type="match status" value="1"/>
</dbReference>
<dbReference type="PANTHER" id="PTHR43201:SF8">
    <property type="entry name" value="ACYL-COA SYNTHETASE FAMILY MEMBER 3"/>
    <property type="match status" value="1"/>
</dbReference>
<protein>
    <submittedName>
        <fullName evidence="5">Adenylate synthase</fullName>
    </submittedName>
</protein>
<evidence type="ECO:0000256" key="1">
    <source>
        <dbReference type="ARBA" id="ARBA00006432"/>
    </source>
</evidence>
<feature type="domain" description="AMP-binding enzyme C-terminal" evidence="4">
    <location>
        <begin position="393"/>
        <end position="463"/>
    </location>
</feature>
<dbReference type="Gene3D" id="3.40.50.12780">
    <property type="entry name" value="N-terminal domain of ligase-like"/>
    <property type="match status" value="1"/>
</dbReference>
<feature type="region of interest" description="Disordered" evidence="2">
    <location>
        <begin position="116"/>
        <end position="144"/>
    </location>
</feature>
<evidence type="ECO:0000259" key="4">
    <source>
        <dbReference type="Pfam" id="PF13193"/>
    </source>
</evidence>
<gene>
    <name evidence="5" type="ORF">AQI94_03315</name>
</gene>
<evidence type="ECO:0000256" key="2">
    <source>
        <dbReference type="SAM" id="MobiDB-lite"/>
    </source>
</evidence>
<evidence type="ECO:0000313" key="6">
    <source>
        <dbReference type="Proteomes" id="UP000053039"/>
    </source>
</evidence>
<dbReference type="Pfam" id="PF13193">
    <property type="entry name" value="AMP-binding_C"/>
    <property type="match status" value="1"/>
</dbReference>
<dbReference type="InterPro" id="IPR025110">
    <property type="entry name" value="AMP-bd_C"/>
</dbReference>